<evidence type="ECO:0000313" key="1">
    <source>
        <dbReference type="EMBL" id="QEZ44726.1"/>
    </source>
</evidence>
<organism evidence="1 2">
    <name type="scientific">Cupriavidus oxalaticus</name>
    <dbReference type="NCBI Taxonomy" id="96344"/>
    <lineage>
        <taxon>Bacteria</taxon>
        <taxon>Pseudomonadati</taxon>
        <taxon>Pseudomonadota</taxon>
        <taxon>Betaproteobacteria</taxon>
        <taxon>Burkholderiales</taxon>
        <taxon>Burkholderiaceae</taxon>
        <taxon>Cupriavidus</taxon>
    </lineage>
</organism>
<dbReference type="RefSeq" id="WP_151070633.1">
    <property type="nucleotide sequence ID" value="NZ_CP032518.1"/>
</dbReference>
<protein>
    <submittedName>
        <fullName evidence="1">Uncharacterized protein</fullName>
    </submittedName>
</protein>
<gene>
    <name evidence="1" type="ORF">D2917_11090</name>
</gene>
<sequence>MPSLPVHNALVYRDYTVSPPGLHVVVARAFGVKPDRGFQVSTERRPFGGVANPRSLHCFTANDAPGLLAVVASLAKRLAKAPPDLLALHLDDDMDPGLRARCALLLLAAVRSADDGADDEPCAA</sequence>
<dbReference type="EMBL" id="CP032518">
    <property type="protein sequence ID" value="QEZ44726.1"/>
    <property type="molecule type" value="Genomic_DNA"/>
</dbReference>
<dbReference type="AlphaFoldDB" id="A0A5P3VEB3"/>
<reference evidence="1 2" key="1">
    <citation type="submission" date="2018-09" db="EMBL/GenBank/DDBJ databases">
        <title>Complete genome sequence of Cupriavidus oxalaticus T2, a bacterium capable of phenol tolerance and degradation.</title>
        <authorList>
            <person name="Yan J."/>
        </authorList>
    </citation>
    <scope>NUCLEOTIDE SEQUENCE [LARGE SCALE GENOMIC DNA]</scope>
    <source>
        <strain evidence="1 2">T2</strain>
    </source>
</reference>
<proteinExistence type="predicted"/>
<accession>A0A5P3VEB3</accession>
<dbReference type="Proteomes" id="UP000325743">
    <property type="component" value="Chromosome 1"/>
</dbReference>
<evidence type="ECO:0000313" key="2">
    <source>
        <dbReference type="Proteomes" id="UP000325743"/>
    </source>
</evidence>
<name>A0A5P3VEB3_9BURK</name>